<name>A0ABP2TUA6_9GAMM</name>
<evidence type="ECO:0000313" key="1">
    <source>
        <dbReference type="EMBL" id="ENU25832.1"/>
    </source>
</evidence>
<keyword evidence="2" id="KW-1185">Reference proteome</keyword>
<sequence length="141" mass="15539">MKKTNLFIIVTSALVITACQSTPHKFNGVTGYQIENKTTTSATIAYTLAARTNQDLDQKKLQHACNQVLGIGKTYKISILSVNEIMNPTQQEQYGVKLGNSRATFGLSNSPDFNNSEGYATRQALEARPTTLKVIRYTCSE</sequence>
<dbReference type="Proteomes" id="UP000013190">
    <property type="component" value="Unassembled WGS sequence"/>
</dbReference>
<protein>
    <recommendedName>
        <fullName evidence="3">DUF4156 domain-containing protein</fullName>
    </recommendedName>
</protein>
<dbReference type="RefSeq" id="WP_004663371.1">
    <property type="nucleotide sequence ID" value="NZ_BMDV01000001.1"/>
</dbReference>
<gene>
    <name evidence="1" type="ORF">F992_02689</name>
</gene>
<evidence type="ECO:0000313" key="2">
    <source>
        <dbReference type="Proteomes" id="UP000013190"/>
    </source>
</evidence>
<dbReference type="EMBL" id="APOJ01000029">
    <property type="protein sequence ID" value="ENU25832.1"/>
    <property type="molecule type" value="Genomic_DNA"/>
</dbReference>
<proteinExistence type="predicted"/>
<reference evidence="1 2" key="2">
    <citation type="journal article" date="2016" name="Int. J. Syst. Evol. Microbiol.">
        <title>Taxonomy of haemolytic and/or proteolytic strains of the genus Acinetobacter with the proposal of Acinetobacter courvalinii sp. nov. (genomic species 14 sensu Bouvet &amp; Jeanjean), Acinetobacter dispersus sp. nov. (genomic species 17), Acinetobacter modestus sp. nov., Acinetobacter proteolyticus sp. nov. and Acinetobacter vivianii sp. nov.</title>
        <authorList>
            <person name="Nemec A."/>
            <person name="Radolfova-Krizova L."/>
            <person name="Maixnerova M."/>
            <person name="Vrestiakova E."/>
            <person name="Jezek P."/>
            <person name="Sedo O."/>
        </authorList>
    </citation>
    <scope>NUCLEOTIDE SEQUENCE [LARGE SCALE GENOMIC DNA]</scope>
    <source>
        <strain evidence="1 2">NIPH 236</strain>
    </source>
</reference>
<comment type="caution">
    <text evidence="1">The sequence shown here is derived from an EMBL/GenBank/DDBJ whole genome shotgun (WGS) entry which is preliminary data.</text>
</comment>
<accession>A0ABP2TUA6</accession>
<organism evidence="1 2">
    <name type="scientific">Acinetobacter modestus</name>
    <dbReference type="NCBI Taxonomy" id="1776740"/>
    <lineage>
        <taxon>Bacteria</taxon>
        <taxon>Pseudomonadati</taxon>
        <taxon>Pseudomonadota</taxon>
        <taxon>Gammaproteobacteria</taxon>
        <taxon>Moraxellales</taxon>
        <taxon>Moraxellaceae</taxon>
        <taxon>Acinetobacter</taxon>
    </lineage>
</organism>
<evidence type="ECO:0008006" key="3">
    <source>
        <dbReference type="Google" id="ProtNLM"/>
    </source>
</evidence>
<dbReference type="PROSITE" id="PS51257">
    <property type="entry name" value="PROKAR_LIPOPROTEIN"/>
    <property type="match status" value="1"/>
</dbReference>
<dbReference type="GeneID" id="92836044"/>
<reference evidence="2" key="1">
    <citation type="submission" date="2013-02" db="EMBL/GenBank/DDBJ databases">
        <title>The Genome Sequence of Acinetobacter sp. NIPH 236.</title>
        <authorList>
            <consortium name="The Broad Institute Genome Sequencing Platform"/>
            <consortium name="The Broad Institute Genome Sequencing Center for Infectious Disease"/>
            <person name="Cerqueira G."/>
            <person name="Feldgarden M."/>
            <person name="Courvalin P."/>
            <person name="Perichon B."/>
            <person name="Grillot-Courvalin C."/>
            <person name="Clermont D."/>
            <person name="Rocha E."/>
            <person name="Yoon E.-J."/>
            <person name="Nemec A."/>
            <person name="Walker B."/>
            <person name="Young S.K."/>
            <person name="Zeng Q."/>
            <person name="Gargeya S."/>
            <person name="Fitzgerald M."/>
            <person name="Haas B."/>
            <person name="Abouelleil A."/>
            <person name="Alvarado L."/>
            <person name="Arachchi H.M."/>
            <person name="Berlin A.M."/>
            <person name="Chapman S.B."/>
            <person name="Dewar J."/>
            <person name="Goldberg J."/>
            <person name="Griggs A."/>
            <person name="Gujja S."/>
            <person name="Hansen M."/>
            <person name="Howarth C."/>
            <person name="Imamovic A."/>
            <person name="Larimer J."/>
            <person name="McCowan C."/>
            <person name="Murphy C."/>
            <person name="Neiman D."/>
            <person name="Pearson M."/>
            <person name="Priest M."/>
            <person name="Roberts A."/>
            <person name="Saif S."/>
            <person name="Shea T."/>
            <person name="Sisk P."/>
            <person name="Sykes S."/>
            <person name="Wortman J."/>
            <person name="Nusbaum C."/>
            <person name="Birren B."/>
        </authorList>
    </citation>
    <scope>NUCLEOTIDE SEQUENCE [LARGE SCALE GENOMIC DNA]</scope>
    <source>
        <strain evidence="2">NIPH 236</strain>
    </source>
</reference>